<evidence type="ECO:0000256" key="3">
    <source>
        <dbReference type="ARBA" id="ARBA00022759"/>
    </source>
</evidence>
<evidence type="ECO:0000256" key="6">
    <source>
        <dbReference type="ARBA" id="ARBA00023118"/>
    </source>
</evidence>
<dbReference type="GO" id="GO:0004519">
    <property type="term" value="F:endonuclease activity"/>
    <property type="evidence" value="ECO:0007669"/>
    <property type="project" value="UniProtKB-UniRule"/>
</dbReference>
<dbReference type="GO" id="GO:0043571">
    <property type="term" value="P:maintenance of CRISPR repeat elements"/>
    <property type="evidence" value="ECO:0007669"/>
    <property type="project" value="UniProtKB-UniRule"/>
</dbReference>
<dbReference type="NCBIfam" id="TIGR00287">
    <property type="entry name" value="cas1"/>
    <property type="match status" value="1"/>
</dbReference>
<dbReference type="GO" id="GO:0003677">
    <property type="term" value="F:DNA binding"/>
    <property type="evidence" value="ECO:0007669"/>
    <property type="project" value="UniProtKB-KW"/>
</dbReference>
<accession>A0A7S8IDL2</accession>
<keyword evidence="5 10" id="KW-0460">Magnesium</keyword>
<feature type="binding site" evidence="10">
    <location>
        <position position="156"/>
    </location>
    <ligand>
        <name>Mn(2+)</name>
        <dbReference type="ChEBI" id="CHEBI:29035"/>
    </ligand>
</feature>
<evidence type="ECO:0000256" key="10">
    <source>
        <dbReference type="HAMAP-Rule" id="MF_01470"/>
    </source>
</evidence>
<dbReference type="GO" id="GO:0046872">
    <property type="term" value="F:metal ion binding"/>
    <property type="evidence" value="ECO:0007669"/>
    <property type="project" value="UniProtKB-UniRule"/>
</dbReference>
<dbReference type="PANTHER" id="PTHR34353">
    <property type="entry name" value="CRISPR-ASSOCIATED ENDONUCLEASE CAS1 1"/>
    <property type="match status" value="1"/>
</dbReference>
<protein>
    <recommendedName>
        <fullName evidence="10">CRISPR-associated endonuclease Cas1</fullName>
        <ecNumber evidence="10">3.1.-.-</ecNumber>
    </recommendedName>
</protein>
<keyword evidence="7 10" id="KW-0238">DNA-binding</keyword>
<evidence type="ECO:0000256" key="2">
    <source>
        <dbReference type="ARBA" id="ARBA00022723"/>
    </source>
</evidence>
<dbReference type="GO" id="GO:0051607">
    <property type="term" value="P:defense response to virus"/>
    <property type="evidence" value="ECO:0007669"/>
    <property type="project" value="UniProtKB-UniRule"/>
</dbReference>
<evidence type="ECO:0000256" key="1">
    <source>
        <dbReference type="ARBA" id="ARBA00022722"/>
    </source>
</evidence>
<proteinExistence type="inferred from homology"/>
<keyword evidence="4 10" id="KW-0378">Hydrolase</keyword>
<dbReference type="Proteomes" id="UP000594468">
    <property type="component" value="Chromosome"/>
</dbReference>
<dbReference type="Pfam" id="PF01867">
    <property type="entry name" value="Cas_Cas1"/>
    <property type="match status" value="1"/>
</dbReference>
<dbReference type="RefSeq" id="WP_195168998.1">
    <property type="nucleotide sequence ID" value="NZ_CP062983.1"/>
</dbReference>
<dbReference type="KEGG" id="pmet:G4Y79_14535"/>
<evidence type="ECO:0000256" key="7">
    <source>
        <dbReference type="ARBA" id="ARBA00023125"/>
    </source>
</evidence>
<comment type="subunit">
    <text evidence="9 10">Homodimer, forms a heterotetramer with a Cas2 homodimer.</text>
</comment>
<keyword evidence="2 10" id="KW-0479">Metal-binding</keyword>
<dbReference type="HAMAP" id="MF_01470">
    <property type="entry name" value="Cas1"/>
    <property type="match status" value="1"/>
</dbReference>
<dbReference type="InterPro" id="IPR002729">
    <property type="entry name" value="CRISPR-assoc_Cas1"/>
</dbReference>
<keyword evidence="6 10" id="KW-0051">Antiviral defense</keyword>
<feature type="binding site" evidence="10">
    <location>
        <position position="221"/>
    </location>
    <ligand>
        <name>Mn(2+)</name>
        <dbReference type="ChEBI" id="CHEBI:29035"/>
    </ligand>
</feature>
<gene>
    <name evidence="10 11" type="primary">cas1</name>
    <name evidence="11" type="ORF">G4Y79_14535</name>
</gene>
<dbReference type="AlphaFoldDB" id="A0A7S8IDL2"/>
<comment type="function">
    <text evidence="10">CRISPR (clustered regularly interspaced short palindromic repeat), is an adaptive immune system that provides protection against mobile genetic elements (viruses, transposable elements and conjugative plasmids). CRISPR clusters contain spacers, sequences complementary to antecedent mobile elements, and target invading nucleic acids. CRISPR clusters are transcribed and processed into CRISPR RNA (crRNA). Acts as a dsDNA endonuclease. Involved in the integration of spacer DNA into the CRISPR cassette.</text>
</comment>
<dbReference type="Gene3D" id="1.20.120.920">
    <property type="entry name" value="CRISPR-associated endonuclease Cas1, C-terminal domain"/>
    <property type="match status" value="1"/>
</dbReference>
<dbReference type="InterPro" id="IPR042211">
    <property type="entry name" value="CRISPR-assoc_Cas1_N"/>
</dbReference>
<keyword evidence="12" id="KW-1185">Reference proteome</keyword>
<dbReference type="CDD" id="cd09634">
    <property type="entry name" value="Cas1_I-II-III"/>
    <property type="match status" value="1"/>
</dbReference>
<dbReference type="PANTHER" id="PTHR34353:SF2">
    <property type="entry name" value="CRISPR-ASSOCIATED ENDONUCLEASE CAS1 1"/>
    <property type="match status" value="1"/>
</dbReference>
<keyword evidence="1 10" id="KW-0540">Nuclease</keyword>
<evidence type="ECO:0000313" key="12">
    <source>
        <dbReference type="Proteomes" id="UP000594468"/>
    </source>
</evidence>
<reference evidence="11 12" key="1">
    <citation type="submission" date="2020-02" db="EMBL/GenBank/DDBJ databases">
        <authorList>
            <person name="Zheng R.K."/>
            <person name="Sun C.M."/>
        </authorList>
    </citation>
    <scope>NUCLEOTIDE SEQUENCE [LARGE SCALE GENOMIC DNA]</scope>
    <source>
        <strain evidence="12">rifampicinis</strain>
    </source>
</reference>
<evidence type="ECO:0000256" key="8">
    <source>
        <dbReference type="ARBA" id="ARBA00023211"/>
    </source>
</evidence>
<comment type="cofactor">
    <cofactor evidence="10">
        <name>Mg(2+)</name>
        <dbReference type="ChEBI" id="CHEBI:18420"/>
    </cofactor>
    <cofactor evidence="10">
        <name>Mn(2+)</name>
        <dbReference type="ChEBI" id="CHEBI:29035"/>
    </cofactor>
</comment>
<comment type="similarity">
    <text evidence="10">Belongs to the CRISPR-associated endonuclease Cas1 family.</text>
</comment>
<organism evidence="11 12">
    <name type="scientific">Phototrophicus methaneseepsis</name>
    <dbReference type="NCBI Taxonomy" id="2710758"/>
    <lineage>
        <taxon>Bacteria</taxon>
        <taxon>Bacillati</taxon>
        <taxon>Chloroflexota</taxon>
        <taxon>Candidatus Thermofontia</taxon>
        <taxon>Phototrophicales</taxon>
        <taxon>Phototrophicaceae</taxon>
        <taxon>Phototrophicus</taxon>
    </lineage>
</organism>
<dbReference type="EC" id="3.1.-.-" evidence="10"/>
<dbReference type="InterPro" id="IPR050646">
    <property type="entry name" value="Cas1"/>
</dbReference>
<dbReference type="EMBL" id="CP062983">
    <property type="protein sequence ID" value="QPC80923.1"/>
    <property type="molecule type" value="Genomic_DNA"/>
</dbReference>
<keyword evidence="3 10" id="KW-0255">Endonuclease</keyword>
<evidence type="ECO:0000256" key="9">
    <source>
        <dbReference type="ARBA" id="ARBA00038592"/>
    </source>
</evidence>
<name>A0A7S8IDL2_9CHLR</name>
<feature type="binding site" evidence="10">
    <location>
        <position position="236"/>
    </location>
    <ligand>
        <name>Mn(2+)</name>
        <dbReference type="ChEBI" id="CHEBI:29035"/>
    </ligand>
</feature>
<evidence type="ECO:0000256" key="5">
    <source>
        <dbReference type="ARBA" id="ARBA00022842"/>
    </source>
</evidence>
<sequence>MSVVYVREQGSMVRKRGERLFVTLGKEEVFDIPLANLEQLVLVGNVQMTTQTATLLLRSHVDVVFMSTYGKFRGRLMLNESRFAQLRHAQLRLCDDDRRSLDIAAQIVAGKVNNQRVVLQRRAEEDAYARQALNGMMSMLQSALQANDLDQLRGYEGKAAAYYFDGVKTFFDPTWGFTKREYYPPPDPANAMLSFAYTLLLKDVVAKIQIVGLDPYLGFFHTLGYNRPGLALDIMEEFRPSISDSVVLTLVRSNQITLDDFEKTNRPDLPVRLAKPAIEKLIEAYEQRLHERIFHPLANGQTSYRRAIELQVRRMAQVILGDAPTYESIQQR</sequence>
<dbReference type="InterPro" id="IPR042206">
    <property type="entry name" value="CRISPR-assoc_Cas1_C"/>
</dbReference>
<dbReference type="GO" id="GO:0016787">
    <property type="term" value="F:hydrolase activity"/>
    <property type="evidence" value="ECO:0007669"/>
    <property type="project" value="UniProtKB-KW"/>
</dbReference>
<keyword evidence="8 10" id="KW-0464">Manganese</keyword>
<dbReference type="Gene3D" id="3.100.10.20">
    <property type="entry name" value="CRISPR-associated endonuclease Cas1, N-terminal domain"/>
    <property type="match status" value="1"/>
</dbReference>
<evidence type="ECO:0000256" key="4">
    <source>
        <dbReference type="ARBA" id="ARBA00022801"/>
    </source>
</evidence>
<evidence type="ECO:0000313" key="11">
    <source>
        <dbReference type="EMBL" id="QPC80923.1"/>
    </source>
</evidence>